<dbReference type="EMBL" id="CP107525">
    <property type="protein sequence ID" value="UZW64356.1"/>
    <property type="molecule type" value="Genomic_DNA"/>
</dbReference>
<evidence type="ECO:0000313" key="2">
    <source>
        <dbReference type="Proteomes" id="UP001164481"/>
    </source>
</evidence>
<organism evidence="1 2">
    <name type="scientific">Mycoplasmopsis synoviae</name>
    <name type="common">Mycoplasma synoviae</name>
    <dbReference type="NCBI Taxonomy" id="2109"/>
    <lineage>
        <taxon>Bacteria</taxon>
        <taxon>Bacillati</taxon>
        <taxon>Mycoplasmatota</taxon>
        <taxon>Mycoplasmoidales</taxon>
        <taxon>Metamycoplasmataceae</taxon>
        <taxon>Mycoplasmopsis</taxon>
    </lineage>
</organism>
<gene>
    <name evidence="1" type="ORF">OIE46_03230</name>
</gene>
<reference evidence="1" key="2">
    <citation type="submission" date="2022-11" db="EMBL/GenBank/DDBJ databases">
        <title>complete genomes of mycoplasma synoviae ZX313 strain and SD2 strain.</title>
        <authorList>
            <person name="Zhong Q."/>
        </authorList>
    </citation>
    <scope>NUCLEOTIDE SEQUENCE</scope>
    <source>
        <strain evidence="1">SD2</strain>
    </source>
</reference>
<sequence length="652" mass="76602">MNSFLENFNANNLFEIDIFQVFKKSSFQKNTINIVKPIFLKTIDAYLISKNWTTTVSNLEEDSDFKNVQEFSFSTPEDLELNANYFYVFVLNPEKNKLNYEKENFNWNDKDIFLLKEKVQVFSFENIDSQQNFEFNLVDLKTYKEIENINFIFTSANLSFENLNLNFENNLLVNSINFYDSVKNQEVNFDYLSNKKPLLVYANPIQVNKKNLNLFFWSFSGNSQIYLNSIKDFIFFPSNPNWNANVLDNIENCSFDLANYSFADVKNLLIELIQDTEIFYSQNSDAKKRRFGEILPSKIEDLIDFKIQKFKVDFPEKNFVLSQLLIALSSQIKSSFCWKGGLNNEVELFAFLTLKYKTNKFYLKSKFLEIDKQKNFVIKNSNNFLNSNLYNFQNYFVSLPILPEKIEAQDFSQNPVDFNDKTFNLNYPFYLFLNQDEFNSFQNQPSRNPQTQTTLKQFFGQSNFDGTDLQFKNEIPWPQLKNPHTNLQVFSSAAESNISAFHYLISEIERLNLINPTDSIVQVAREKTYTFVPSQNGTGTQRVEKWNYFISYNTTKFSKILDLKPLLIKNSEDLKKWYFQNFGISQTSSSVKILESVNLSFVKSPNQLDLNPDILIFRGVWINDLELNFGNQSILIKNKNWATNPILKIQIW</sequence>
<protein>
    <recommendedName>
        <fullName evidence="3">P123</fullName>
    </recommendedName>
</protein>
<accession>A0AAX3F0H4</accession>
<dbReference type="RefSeq" id="WP_267274346.1">
    <property type="nucleotide sequence ID" value="NZ_CP107525.1"/>
</dbReference>
<evidence type="ECO:0008006" key="3">
    <source>
        <dbReference type="Google" id="ProtNLM"/>
    </source>
</evidence>
<dbReference type="Proteomes" id="UP001164481">
    <property type="component" value="Chromosome"/>
</dbReference>
<reference evidence="1" key="1">
    <citation type="submission" date="2022-10" db="EMBL/GenBank/DDBJ databases">
        <authorList>
            <person name="Wei X."/>
        </authorList>
    </citation>
    <scope>NUCLEOTIDE SEQUENCE</scope>
    <source>
        <strain evidence="1">SD2</strain>
    </source>
</reference>
<evidence type="ECO:0000313" key="1">
    <source>
        <dbReference type="EMBL" id="UZW64356.1"/>
    </source>
</evidence>
<dbReference type="AlphaFoldDB" id="A0AAX3F0H4"/>
<name>A0AAX3F0H4_MYCSY</name>
<proteinExistence type="predicted"/>